<accession>A0ABT5C3H4</accession>
<gene>
    <name evidence="1" type="ORF">POL72_24670</name>
</gene>
<dbReference type="EMBL" id="JAQNDK010000003">
    <property type="protein sequence ID" value="MDC0680955.1"/>
    <property type="molecule type" value="Genomic_DNA"/>
</dbReference>
<evidence type="ECO:0000313" key="1">
    <source>
        <dbReference type="EMBL" id="MDC0680955.1"/>
    </source>
</evidence>
<organism evidence="1 2">
    <name type="scientific">Sorangium atrum</name>
    <dbReference type="NCBI Taxonomy" id="2995308"/>
    <lineage>
        <taxon>Bacteria</taxon>
        <taxon>Pseudomonadati</taxon>
        <taxon>Myxococcota</taxon>
        <taxon>Polyangia</taxon>
        <taxon>Polyangiales</taxon>
        <taxon>Polyangiaceae</taxon>
        <taxon>Sorangium</taxon>
    </lineage>
</organism>
<dbReference type="RefSeq" id="WP_272098008.1">
    <property type="nucleotide sequence ID" value="NZ_JAQNDK010000003.1"/>
</dbReference>
<name>A0ABT5C3H4_9BACT</name>
<proteinExistence type="predicted"/>
<sequence>MGSATSSAAATTNTARLSSVTWFGVIEVRASSATTPPASGRIRYVLKS</sequence>
<dbReference type="Proteomes" id="UP001217485">
    <property type="component" value="Unassembled WGS sequence"/>
</dbReference>
<evidence type="ECO:0000313" key="2">
    <source>
        <dbReference type="Proteomes" id="UP001217485"/>
    </source>
</evidence>
<comment type="caution">
    <text evidence="1">The sequence shown here is derived from an EMBL/GenBank/DDBJ whole genome shotgun (WGS) entry which is preliminary data.</text>
</comment>
<reference evidence="1 2" key="1">
    <citation type="submission" date="2023-01" db="EMBL/GenBank/DDBJ databases">
        <title>Minimal conservation of predation-associated metabolite biosynthetic gene clusters underscores biosynthetic potential of Myxococcota including descriptions for ten novel species: Archangium lansinium sp. nov., Myxococcus landrumus sp. nov., Nannocystis bai.</title>
        <authorList>
            <person name="Ahearne A."/>
            <person name="Stevens C."/>
            <person name="Dowd S."/>
        </authorList>
    </citation>
    <scope>NUCLEOTIDE SEQUENCE [LARGE SCALE GENOMIC DNA]</scope>
    <source>
        <strain evidence="1 2">WIWO2</strain>
    </source>
</reference>
<keyword evidence="2" id="KW-1185">Reference proteome</keyword>
<protein>
    <submittedName>
        <fullName evidence="1">Uncharacterized protein</fullName>
    </submittedName>
</protein>